<keyword evidence="3" id="KW-1185">Reference proteome</keyword>
<name>A0A1H8L2I1_9RHOB</name>
<organism evidence="2 3">
    <name type="scientific">Paracoccus alcaliphilus</name>
    <dbReference type="NCBI Taxonomy" id="34002"/>
    <lineage>
        <taxon>Bacteria</taxon>
        <taxon>Pseudomonadati</taxon>
        <taxon>Pseudomonadota</taxon>
        <taxon>Alphaproteobacteria</taxon>
        <taxon>Rhodobacterales</taxon>
        <taxon>Paracoccaceae</taxon>
        <taxon>Paracoccus</taxon>
    </lineage>
</organism>
<dbReference type="EMBL" id="FODE01000027">
    <property type="protein sequence ID" value="SEN99400.1"/>
    <property type="molecule type" value="Genomic_DNA"/>
</dbReference>
<reference evidence="2 3" key="1">
    <citation type="submission" date="2016-10" db="EMBL/GenBank/DDBJ databases">
        <authorList>
            <person name="de Groot N.N."/>
        </authorList>
    </citation>
    <scope>NUCLEOTIDE SEQUENCE [LARGE SCALE GENOMIC DNA]</scope>
    <source>
        <strain evidence="2 3">DSM 8512</strain>
    </source>
</reference>
<gene>
    <name evidence="2" type="ORF">SAMN04489859_102714</name>
</gene>
<accession>A0A1H8L2I1</accession>
<dbReference type="AlphaFoldDB" id="A0A1H8L2I1"/>
<evidence type="ECO:0000256" key="1">
    <source>
        <dbReference type="SAM" id="MobiDB-lite"/>
    </source>
</evidence>
<evidence type="ECO:0008006" key="4">
    <source>
        <dbReference type="Google" id="ProtNLM"/>
    </source>
</evidence>
<dbReference type="PANTHER" id="PTHR33803">
    <property type="entry name" value="IS1478 TRANSPOSASE"/>
    <property type="match status" value="1"/>
</dbReference>
<dbReference type="Proteomes" id="UP000199054">
    <property type="component" value="Unassembled WGS sequence"/>
</dbReference>
<proteinExistence type="predicted"/>
<evidence type="ECO:0000313" key="3">
    <source>
        <dbReference type="Proteomes" id="UP000199054"/>
    </source>
</evidence>
<dbReference type="STRING" id="34002.SAMN04489859_102714"/>
<sequence length="299" mass="33209">MRDLGRPSRMARRAHPGTCTGAGRDPDRPGARSRRRPRHGVGTTKILISGMRRGITPLLAKLLKRRSAIEPEIGHMKSDGRLARCPLKGRIGDAVFAVLCACGHNIRKILAHIRALWAVVIRFIRAIVERTNRSLRGSAQQNRLVQRRVLTCRLEAVRCAFRYVASIMTYGTGSLEKEIKDGLAEFNGAVRLHAPVDFKAELVPISRTKADIFLSCHRRSDTSCTCLKALSCGLEMVAYRNLMWEGMSAKAGCGLVAPLGKQRFLLKQLRDGTGTAKPFSVPLRLVLPLRKHTISKENF</sequence>
<feature type="region of interest" description="Disordered" evidence="1">
    <location>
        <begin position="1"/>
        <end position="43"/>
    </location>
</feature>
<evidence type="ECO:0000313" key="2">
    <source>
        <dbReference type="EMBL" id="SEN99400.1"/>
    </source>
</evidence>
<protein>
    <recommendedName>
        <fullName evidence="4">Transposase DDE domain-containing protein</fullName>
    </recommendedName>
</protein>
<dbReference type="PANTHER" id="PTHR33803:SF3">
    <property type="entry name" value="BLL1974 PROTEIN"/>
    <property type="match status" value="1"/>
</dbReference>